<comment type="caution">
    <text evidence="2">The sequence shown here is derived from an EMBL/GenBank/DDBJ whole genome shotgun (WGS) entry which is preliminary data.</text>
</comment>
<feature type="compositionally biased region" description="Basic and acidic residues" evidence="1">
    <location>
        <begin position="114"/>
        <end position="134"/>
    </location>
</feature>
<protein>
    <submittedName>
        <fullName evidence="2">Uncharacterized protein</fullName>
    </submittedName>
</protein>
<accession>A0AA39WAQ0</accession>
<feature type="compositionally biased region" description="Basic and acidic residues" evidence="1">
    <location>
        <begin position="460"/>
        <end position="477"/>
    </location>
</feature>
<dbReference type="EMBL" id="JAULSR010000009">
    <property type="protein sequence ID" value="KAK0612417.1"/>
    <property type="molecule type" value="Genomic_DNA"/>
</dbReference>
<proteinExistence type="predicted"/>
<feature type="compositionally biased region" description="Polar residues" evidence="1">
    <location>
        <begin position="494"/>
        <end position="505"/>
    </location>
</feature>
<feature type="compositionally biased region" description="Polar residues" evidence="1">
    <location>
        <begin position="651"/>
        <end position="673"/>
    </location>
</feature>
<feature type="compositionally biased region" description="Polar residues" evidence="1">
    <location>
        <begin position="620"/>
        <end position="642"/>
    </location>
</feature>
<sequence>MSFSNNNNNNNNDNDNMGESPQPLAGLATSFSIYEDEGGPSQASSGPMPSTQSQMEVNPPSDRGRRSDNAPPPVTSGPLQERIFDNAQSQSTEEMSESRYAEYAFLSASPITASRDDTLRQPENRLLDAGHLDDVEGFEPPLTGLTGQPSAKRPRLLNPNQGIDPESASSSAKRGRTRRGRAVGQHASSLAPDELSSPVIQAQHPRRTRAPDPPANFPPDFPHYKVHGQDNYKDLATWLLKGKYIISLHETPADETPVADLERDYGIIIVPFGKERQLFGHNMGGRTAAEEFREGLMNNPKMRAAYERVEALSRRLFMEAAESRLAGDGNSFSSSKENVDPNLEATARDRASPSEIAGHGPYAHGAIGGDEILPSVEGRTPVDEALHIQQLPQHYSNIGIIDYGAAGFIPRGTAGSDDTISENSSDPQMHNRASMSLGVPATATVAQEHQQQHPQQQQESPREDQRQRSPEIKREPGVETETPPPAAEAATVHTGAQQQQSQGTPSVHIKTKPGLTPGHAISVHSSAHPSPQPEASLDSSDARGSSNKDFIVVGSRPSPRLGPSQTIAEGSGQLTAKKRKIIWLSAGSTREQRGEPSNPPAGSLARPKRPRLEISDSRSIEGNSSRSGSNVITSSGIGPSTRRSNRRSGLIDNSSSGLGEPSYGNNPRSSFNDSPSPSQPRSRPRHPAERDDDDERDLHDDEDEEMEMAPPPKTRAKGKGKASMEAAAKRPKRGKSTAMPSAAAKPQGVVKTTTTTTRSGRTVKATAKVLEAMEAAEVETVGVRRSARRKAAGRK</sequence>
<reference evidence="2" key="1">
    <citation type="submission" date="2023-06" db="EMBL/GenBank/DDBJ databases">
        <title>Genome-scale phylogeny and comparative genomics of the fungal order Sordariales.</title>
        <authorList>
            <consortium name="Lawrence Berkeley National Laboratory"/>
            <person name="Hensen N."/>
            <person name="Bonometti L."/>
            <person name="Westerberg I."/>
            <person name="Brannstrom I.O."/>
            <person name="Guillou S."/>
            <person name="Cros-Aarteil S."/>
            <person name="Calhoun S."/>
            <person name="Haridas S."/>
            <person name="Kuo A."/>
            <person name="Mondo S."/>
            <person name="Pangilinan J."/>
            <person name="Riley R."/>
            <person name="LaButti K."/>
            <person name="Andreopoulos B."/>
            <person name="Lipzen A."/>
            <person name="Chen C."/>
            <person name="Yanf M."/>
            <person name="Daum C."/>
            <person name="Ng V."/>
            <person name="Clum A."/>
            <person name="Steindorff A."/>
            <person name="Ohm R."/>
            <person name="Martin F."/>
            <person name="Silar P."/>
            <person name="Natvig D."/>
            <person name="Lalanne C."/>
            <person name="Gautier V."/>
            <person name="Ament-velasquez S.L."/>
            <person name="Kruys A."/>
            <person name="Hutchinson M.I."/>
            <person name="Powell A.J."/>
            <person name="Barry K."/>
            <person name="Miller A.N."/>
            <person name="Grigoriev I.V."/>
            <person name="Debuchy R."/>
            <person name="Gladieux P."/>
            <person name="Thoren M.H."/>
            <person name="Johannesson H."/>
        </authorList>
    </citation>
    <scope>NUCLEOTIDE SEQUENCE</scope>
    <source>
        <strain evidence="2">SMH3391-2</strain>
    </source>
</reference>
<dbReference type="Proteomes" id="UP001174934">
    <property type="component" value="Unassembled WGS sequence"/>
</dbReference>
<dbReference type="AlphaFoldDB" id="A0AA39WAQ0"/>
<evidence type="ECO:0000313" key="3">
    <source>
        <dbReference type="Proteomes" id="UP001174934"/>
    </source>
</evidence>
<feature type="compositionally biased region" description="Basic and acidic residues" evidence="1">
    <location>
        <begin position="610"/>
        <end position="619"/>
    </location>
</feature>
<name>A0AA39WAQ0_9PEZI</name>
<feature type="compositionally biased region" description="Low complexity" evidence="1">
    <location>
        <begin position="1"/>
        <end position="15"/>
    </location>
</feature>
<feature type="region of interest" description="Disordered" evidence="1">
    <location>
        <begin position="1"/>
        <end position="217"/>
    </location>
</feature>
<feature type="compositionally biased region" description="Low complexity" evidence="1">
    <location>
        <begin position="447"/>
        <end position="459"/>
    </location>
</feature>
<evidence type="ECO:0000313" key="2">
    <source>
        <dbReference type="EMBL" id="KAK0612417.1"/>
    </source>
</evidence>
<feature type="compositionally biased region" description="Polar residues" evidence="1">
    <location>
        <begin position="41"/>
        <end position="56"/>
    </location>
</feature>
<keyword evidence="3" id="KW-1185">Reference proteome</keyword>
<gene>
    <name evidence="2" type="ORF">B0T17DRAFT_511610</name>
</gene>
<feature type="compositionally biased region" description="Polar residues" evidence="1">
    <location>
        <begin position="563"/>
        <end position="574"/>
    </location>
</feature>
<evidence type="ECO:0000256" key="1">
    <source>
        <dbReference type="SAM" id="MobiDB-lite"/>
    </source>
</evidence>
<feature type="compositionally biased region" description="Acidic residues" evidence="1">
    <location>
        <begin position="690"/>
        <end position="707"/>
    </location>
</feature>
<feature type="compositionally biased region" description="Polar residues" evidence="1">
    <location>
        <begin position="537"/>
        <end position="548"/>
    </location>
</feature>
<feature type="region of interest" description="Disordered" evidence="1">
    <location>
        <begin position="444"/>
        <end position="762"/>
    </location>
</feature>
<organism evidence="2 3">
    <name type="scientific">Bombardia bombarda</name>
    <dbReference type="NCBI Taxonomy" id="252184"/>
    <lineage>
        <taxon>Eukaryota</taxon>
        <taxon>Fungi</taxon>
        <taxon>Dikarya</taxon>
        <taxon>Ascomycota</taxon>
        <taxon>Pezizomycotina</taxon>
        <taxon>Sordariomycetes</taxon>
        <taxon>Sordariomycetidae</taxon>
        <taxon>Sordariales</taxon>
        <taxon>Lasiosphaeriaceae</taxon>
        <taxon>Bombardia</taxon>
    </lineage>
</organism>